<keyword evidence="12" id="KW-1185">Reference proteome</keyword>
<dbReference type="GO" id="GO:0005634">
    <property type="term" value="C:nucleus"/>
    <property type="evidence" value="ECO:0007669"/>
    <property type="project" value="UniProtKB-SubCell"/>
</dbReference>
<dbReference type="PANTHER" id="PTHR31604:SF58">
    <property type="entry name" value="PROTEIN SHI RELATED SEQUENCE 5-LIKE"/>
    <property type="match status" value="1"/>
</dbReference>
<name>A0A6J1HUZ8_CUCMA</name>
<dbReference type="AlphaFoldDB" id="A0A6J1HUZ8"/>
<keyword evidence="10" id="KW-0927">Auxin signaling pathway</keyword>
<evidence type="ECO:0000256" key="8">
    <source>
        <dbReference type="ARBA" id="ARBA00023159"/>
    </source>
</evidence>
<reference evidence="13" key="1">
    <citation type="submission" date="2025-08" db="UniProtKB">
        <authorList>
            <consortium name="RefSeq"/>
        </authorList>
    </citation>
    <scope>IDENTIFICATION</scope>
    <source>
        <tissue evidence="13">Young leaves</tissue>
    </source>
</reference>
<evidence type="ECO:0000256" key="4">
    <source>
        <dbReference type="ARBA" id="ARBA00022723"/>
    </source>
</evidence>
<keyword evidence="3" id="KW-0217">Developmental protein</keyword>
<dbReference type="NCBIfam" id="TIGR01623">
    <property type="entry name" value="put_zinc_LRP1"/>
    <property type="match status" value="1"/>
</dbReference>
<dbReference type="InterPro" id="IPR007818">
    <property type="entry name" value="SHI"/>
</dbReference>
<evidence type="ECO:0000313" key="12">
    <source>
        <dbReference type="Proteomes" id="UP000504608"/>
    </source>
</evidence>
<evidence type="ECO:0000256" key="11">
    <source>
        <dbReference type="SAM" id="MobiDB-lite"/>
    </source>
</evidence>
<evidence type="ECO:0000256" key="3">
    <source>
        <dbReference type="ARBA" id="ARBA00022473"/>
    </source>
</evidence>
<dbReference type="Pfam" id="PF05142">
    <property type="entry name" value="DUF702"/>
    <property type="match status" value="1"/>
</dbReference>
<evidence type="ECO:0000256" key="5">
    <source>
        <dbReference type="ARBA" id="ARBA00022833"/>
    </source>
</evidence>
<proteinExistence type="inferred from homology"/>
<dbReference type="InterPro" id="IPR006511">
    <property type="entry name" value="SHI_C"/>
</dbReference>
<dbReference type="GO" id="GO:0003700">
    <property type="term" value="F:DNA-binding transcription factor activity"/>
    <property type="evidence" value="ECO:0007669"/>
    <property type="project" value="InterPro"/>
</dbReference>
<dbReference type="RefSeq" id="XP_022967615.1">
    <property type="nucleotide sequence ID" value="XM_023111847.1"/>
</dbReference>
<dbReference type="InterPro" id="IPR006510">
    <property type="entry name" value="Znf_LRP1"/>
</dbReference>
<dbReference type="GeneID" id="111467062"/>
<organism evidence="12 13">
    <name type="scientific">Cucurbita maxima</name>
    <name type="common">Pumpkin</name>
    <name type="synonym">Winter squash</name>
    <dbReference type="NCBI Taxonomy" id="3661"/>
    <lineage>
        <taxon>Eukaryota</taxon>
        <taxon>Viridiplantae</taxon>
        <taxon>Streptophyta</taxon>
        <taxon>Embryophyta</taxon>
        <taxon>Tracheophyta</taxon>
        <taxon>Spermatophyta</taxon>
        <taxon>Magnoliopsida</taxon>
        <taxon>eudicotyledons</taxon>
        <taxon>Gunneridae</taxon>
        <taxon>Pentapetalae</taxon>
        <taxon>rosids</taxon>
        <taxon>fabids</taxon>
        <taxon>Cucurbitales</taxon>
        <taxon>Cucurbitaceae</taxon>
        <taxon>Cucurbiteae</taxon>
        <taxon>Cucurbita</taxon>
    </lineage>
</organism>
<keyword evidence="7" id="KW-0238">DNA-binding</keyword>
<sequence>MTGLFYLSEKQEENQEQRGKEQQLFLSKGLEIWPQQNLENYISFGVGPSRRNFMINASDGHDQFVPRLGFSINCQDCGNQAKKDCSHLRCRTCCKSRGFHCQTHVKSTWVPATKRRERQLQRHQIVRQQSRLDRPDQTTSKRHGENQSLCVAPIDTSGLEVVNFPAEFNSSAVFRCVKVSAIDDVEEQLAYQTSVNIGGRMFKGILYDQGPKSTLNLSTGGESSYCYGGEDDSQALELVIGASNGGWRSNKPTPFMESSLYPIPINTFTTGTQNFPSSRT</sequence>
<dbReference type="GO" id="GO:0009851">
    <property type="term" value="P:auxin biosynthetic process"/>
    <property type="evidence" value="ECO:0007669"/>
    <property type="project" value="UniProtKB-KW"/>
</dbReference>
<protein>
    <submittedName>
        <fullName evidence="13">Protein SHI RELATED SEQUENCE 1-like</fullName>
    </submittedName>
</protein>
<dbReference type="GO" id="GO:0009734">
    <property type="term" value="P:auxin-activated signaling pathway"/>
    <property type="evidence" value="ECO:0007669"/>
    <property type="project" value="UniProtKB-KW"/>
</dbReference>
<comment type="similarity">
    <text evidence="2">Belongs to the SHI protein family.</text>
</comment>
<keyword evidence="5" id="KW-0862">Zinc</keyword>
<gene>
    <name evidence="13" type="primary">LOC111467062</name>
</gene>
<evidence type="ECO:0000256" key="9">
    <source>
        <dbReference type="ARBA" id="ARBA00023242"/>
    </source>
</evidence>
<keyword evidence="6" id="KW-0073">Auxin biosynthesis</keyword>
<evidence type="ECO:0000256" key="1">
    <source>
        <dbReference type="ARBA" id="ARBA00004123"/>
    </source>
</evidence>
<feature type="region of interest" description="Disordered" evidence="11">
    <location>
        <begin position="121"/>
        <end position="147"/>
    </location>
</feature>
<comment type="subcellular location">
    <subcellularLocation>
        <location evidence="1">Nucleus</location>
    </subcellularLocation>
</comment>
<accession>A0A6J1HUZ8</accession>
<dbReference type="KEGG" id="cmax:111467062"/>
<dbReference type="NCBIfam" id="TIGR01624">
    <property type="entry name" value="LRP1_Cterm"/>
    <property type="match status" value="1"/>
</dbReference>
<evidence type="ECO:0000313" key="13">
    <source>
        <dbReference type="RefSeq" id="XP_022967615.1"/>
    </source>
</evidence>
<keyword evidence="4" id="KW-0479">Metal-binding</keyword>
<keyword evidence="8" id="KW-0010">Activator</keyword>
<evidence type="ECO:0000256" key="10">
    <source>
        <dbReference type="ARBA" id="ARBA00023294"/>
    </source>
</evidence>
<evidence type="ECO:0000256" key="2">
    <source>
        <dbReference type="ARBA" id="ARBA00006911"/>
    </source>
</evidence>
<dbReference type="PANTHER" id="PTHR31604">
    <property type="entry name" value="PROTEIN LATERAL ROOT PRIMORDIUM 1"/>
    <property type="match status" value="1"/>
</dbReference>
<evidence type="ECO:0000256" key="7">
    <source>
        <dbReference type="ARBA" id="ARBA00023125"/>
    </source>
</evidence>
<dbReference type="Proteomes" id="UP000504608">
    <property type="component" value="Unplaced"/>
</dbReference>
<keyword evidence="9" id="KW-0539">Nucleus</keyword>
<dbReference type="OrthoDB" id="692274at2759"/>
<dbReference type="GO" id="GO:0046872">
    <property type="term" value="F:metal ion binding"/>
    <property type="evidence" value="ECO:0007669"/>
    <property type="project" value="UniProtKB-KW"/>
</dbReference>
<dbReference type="GO" id="GO:0003677">
    <property type="term" value="F:DNA binding"/>
    <property type="evidence" value="ECO:0007669"/>
    <property type="project" value="UniProtKB-KW"/>
</dbReference>
<dbReference type="GO" id="GO:0045893">
    <property type="term" value="P:positive regulation of DNA-templated transcription"/>
    <property type="evidence" value="ECO:0007669"/>
    <property type="project" value="TreeGrafter"/>
</dbReference>
<evidence type="ECO:0000256" key="6">
    <source>
        <dbReference type="ARBA" id="ARBA00023070"/>
    </source>
</evidence>